<dbReference type="GO" id="GO:0010468">
    <property type="term" value="P:regulation of gene expression"/>
    <property type="evidence" value="ECO:0007669"/>
    <property type="project" value="TreeGrafter"/>
</dbReference>
<dbReference type="GO" id="GO:0005634">
    <property type="term" value="C:nucleus"/>
    <property type="evidence" value="ECO:0007669"/>
    <property type="project" value="TreeGrafter"/>
</dbReference>
<reference evidence="17" key="1">
    <citation type="submission" date="2012-01" db="EMBL/GenBank/DDBJ databases">
        <title>The Genome Sequence of Oreochromis niloticus (Nile Tilapia).</title>
        <authorList>
            <consortium name="Broad Institute Genome Assembly Team"/>
            <consortium name="Broad Institute Sequencing Platform"/>
            <person name="Di Palma F."/>
            <person name="Johnson J."/>
            <person name="Lander E.S."/>
            <person name="Lindblad-Toh K."/>
        </authorList>
    </citation>
    <scope>NUCLEOTIDE SEQUENCE [LARGE SCALE GENOMIC DNA]</scope>
</reference>
<dbReference type="SUPFAM" id="SSF51197">
    <property type="entry name" value="Clavaminate synthase-like"/>
    <property type="match status" value="1"/>
</dbReference>
<dbReference type="Pfam" id="PF02373">
    <property type="entry name" value="JmjC"/>
    <property type="match status" value="1"/>
</dbReference>
<reference evidence="16" key="3">
    <citation type="submission" date="2025-09" db="UniProtKB">
        <authorList>
            <consortium name="Ensembl"/>
        </authorList>
    </citation>
    <scope>IDENTIFICATION</scope>
</reference>
<dbReference type="PANTHER" id="PTHR10694:SF119">
    <property type="entry name" value="LYSINE-SPECIFIC DEMETHYLASE 4A"/>
    <property type="match status" value="1"/>
</dbReference>
<evidence type="ECO:0000256" key="3">
    <source>
        <dbReference type="ARBA" id="ARBA00012900"/>
    </source>
</evidence>
<proteinExistence type="inferred from homology"/>
<dbReference type="EC" id="1.14.11.66" evidence="3"/>
<dbReference type="PANTHER" id="PTHR10694">
    <property type="entry name" value="LYSINE-SPECIFIC DEMETHYLASE"/>
    <property type="match status" value="1"/>
</dbReference>
<evidence type="ECO:0000256" key="4">
    <source>
        <dbReference type="ARBA" id="ARBA00022723"/>
    </source>
</evidence>
<gene>
    <name evidence="16" type="primary">LOC100696578</name>
</gene>
<dbReference type="GO" id="GO:0140684">
    <property type="term" value="F:histone H3K9me2/H3K9me3 demethylase activity"/>
    <property type="evidence" value="ECO:0007669"/>
    <property type="project" value="UniProtKB-EC"/>
</dbReference>
<keyword evidence="8" id="KW-0560">Oxidoreductase</keyword>
<evidence type="ECO:0000313" key="16">
    <source>
        <dbReference type="Ensembl" id="ENSONIP00000078147.1"/>
    </source>
</evidence>
<evidence type="ECO:0000256" key="12">
    <source>
        <dbReference type="ARBA" id="ARBA00023242"/>
    </source>
</evidence>
<evidence type="ECO:0000256" key="5">
    <source>
        <dbReference type="ARBA" id="ARBA00022833"/>
    </source>
</evidence>
<name>A0A669F061_ORENI</name>
<accession>A0A669F061</accession>
<dbReference type="GeneTree" id="ENSGT00940000154930"/>
<feature type="domain" description="JmjC" evidence="15">
    <location>
        <begin position="137"/>
        <end position="303"/>
    </location>
</feature>
<dbReference type="InterPro" id="IPR003349">
    <property type="entry name" value="JmjN"/>
</dbReference>
<dbReference type="Ensembl" id="ENSONIT00000084902.1">
    <property type="protein sequence ID" value="ENSONIP00000078147.1"/>
    <property type="gene ID" value="ENSONIG00000010525.2"/>
</dbReference>
<sequence length="422" mass="49253">VESVHLDGIMTFYPTAEEFKNFRRYVAYMESKGAHKAGLAKIVPPKEWKPRHSYDDIDDLVIPAPIQQVVTGVSGLFTQYNIQRRSMTVREFRRVANSNRYCSPHYDNFEELERKYWKNVTFNAPLYGADVNGTLYDPDVKEWNICHLDTILDTVERDSGITIEGVNTPYLYFGMWKTTFPWHTEDMDLYSINYLHFGEPKSWYCIPPEHGKRFERLAQGFFPNSAQNCDAFLRHKMTLISPFVLKKYSIPFERITQEAGEFMITFPYSYHAGFNHGFNCAESTNFATERWIEYGKQAVLCSCRRDMVKISMDVFVKKYQPDRYEQWLEGRDQVPIDHSRPTPEAKEFLDESFNDITSSSETSSIKSCGEDGQWKRWAIYCTNESLREYELFLYGDKEHQIDIIGVSTNNLGRVLVSVTSDL</sequence>
<evidence type="ECO:0000259" key="15">
    <source>
        <dbReference type="PROSITE" id="PS51184"/>
    </source>
</evidence>
<evidence type="ECO:0000256" key="9">
    <source>
        <dbReference type="ARBA" id="ARBA00023004"/>
    </source>
</evidence>
<dbReference type="AlphaFoldDB" id="A0A669F061"/>
<comment type="catalytic activity">
    <reaction evidence="13">
        <text>N(6),N(6),N(6)-trimethyl-L-lysyl(9)-[histone H3] + 2 2-oxoglutarate + 2 O2 = N(6)-methyl-L-lysyl(9)-[histone H3] + 2 formaldehyde + 2 succinate + 2 CO2</text>
        <dbReference type="Rhea" id="RHEA:60200"/>
        <dbReference type="Rhea" id="RHEA-COMP:15538"/>
        <dbReference type="Rhea" id="RHEA-COMP:15542"/>
        <dbReference type="ChEBI" id="CHEBI:15379"/>
        <dbReference type="ChEBI" id="CHEBI:16526"/>
        <dbReference type="ChEBI" id="CHEBI:16810"/>
        <dbReference type="ChEBI" id="CHEBI:16842"/>
        <dbReference type="ChEBI" id="CHEBI:30031"/>
        <dbReference type="ChEBI" id="CHEBI:61929"/>
        <dbReference type="ChEBI" id="CHEBI:61961"/>
        <dbReference type="EC" id="1.14.11.66"/>
    </reaction>
</comment>
<keyword evidence="5" id="KW-0862">Zinc</keyword>
<dbReference type="Proteomes" id="UP000005207">
    <property type="component" value="Linkage group LG18"/>
</dbReference>
<evidence type="ECO:0000256" key="6">
    <source>
        <dbReference type="ARBA" id="ARBA00022853"/>
    </source>
</evidence>
<organism evidence="16 17">
    <name type="scientific">Oreochromis niloticus</name>
    <name type="common">Nile tilapia</name>
    <name type="synonym">Tilapia nilotica</name>
    <dbReference type="NCBI Taxonomy" id="8128"/>
    <lineage>
        <taxon>Eukaryota</taxon>
        <taxon>Metazoa</taxon>
        <taxon>Chordata</taxon>
        <taxon>Craniata</taxon>
        <taxon>Vertebrata</taxon>
        <taxon>Euteleostomi</taxon>
        <taxon>Actinopterygii</taxon>
        <taxon>Neopterygii</taxon>
        <taxon>Teleostei</taxon>
        <taxon>Neoteleostei</taxon>
        <taxon>Acanthomorphata</taxon>
        <taxon>Ovalentaria</taxon>
        <taxon>Cichlomorphae</taxon>
        <taxon>Cichliformes</taxon>
        <taxon>Cichlidae</taxon>
        <taxon>African cichlids</taxon>
        <taxon>Pseudocrenilabrinae</taxon>
        <taxon>Oreochromini</taxon>
        <taxon>Oreochromis</taxon>
    </lineage>
</organism>
<feature type="domain" description="JmjN" evidence="14">
    <location>
        <begin position="9"/>
        <end position="51"/>
    </location>
</feature>
<dbReference type="FunFam" id="2.60.120.650:FF:000048">
    <property type="entry name" value="Lysine-specific demethylase 4A"/>
    <property type="match status" value="1"/>
</dbReference>
<reference evidence="16" key="2">
    <citation type="submission" date="2025-08" db="UniProtKB">
        <authorList>
            <consortium name="Ensembl"/>
        </authorList>
    </citation>
    <scope>IDENTIFICATION</scope>
</reference>
<evidence type="ECO:0000256" key="1">
    <source>
        <dbReference type="ARBA" id="ARBA00001954"/>
    </source>
</evidence>
<dbReference type="GO" id="GO:0046872">
    <property type="term" value="F:metal ion binding"/>
    <property type="evidence" value="ECO:0007669"/>
    <property type="project" value="UniProtKB-KW"/>
</dbReference>
<dbReference type="SMART" id="SM00545">
    <property type="entry name" value="JmjN"/>
    <property type="match status" value="1"/>
</dbReference>
<dbReference type="GO" id="GO:0000785">
    <property type="term" value="C:chromatin"/>
    <property type="evidence" value="ECO:0007669"/>
    <property type="project" value="TreeGrafter"/>
</dbReference>
<keyword evidence="7" id="KW-0223">Dioxygenase</keyword>
<evidence type="ECO:0000256" key="2">
    <source>
        <dbReference type="ARBA" id="ARBA00009711"/>
    </source>
</evidence>
<dbReference type="PROSITE" id="PS51184">
    <property type="entry name" value="JMJC"/>
    <property type="match status" value="1"/>
</dbReference>
<keyword evidence="11" id="KW-0804">Transcription</keyword>
<evidence type="ECO:0000259" key="14">
    <source>
        <dbReference type="PROSITE" id="PS51183"/>
    </source>
</evidence>
<keyword evidence="10" id="KW-0805">Transcription regulation</keyword>
<protein>
    <recommendedName>
        <fullName evidence="3">[histone H3]-trimethyl-L-lysine(9) demethylase</fullName>
        <ecNumber evidence="3">1.14.11.66</ecNumber>
    </recommendedName>
</protein>
<comment type="cofactor">
    <cofactor evidence="1">
        <name>Fe(2+)</name>
        <dbReference type="ChEBI" id="CHEBI:29033"/>
    </cofactor>
</comment>
<evidence type="ECO:0000256" key="7">
    <source>
        <dbReference type="ARBA" id="ARBA00022964"/>
    </source>
</evidence>
<dbReference type="SMART" id="SM00558">
    <property type="entry name" value="JmjC"/>
    <property type="match status" value="1"/>
</dbReference>
<keyword evidence="17" id="KW-1185">Reference proteome</keyword>
<evidence type="ECO:0000256" key="13">
    <source>
        <dbReference type="ARBA" id="ARBA00049349"/>
    </source>
</evidence>
<keyword evidence="12" id="KW-0539">Nucleus</keyword>
<evidence type="ECO:0000313" key="17">
    <source>
        <dbReference type="Proteomes" id="UP000005207"/>
    </source>
</evidence>
<keyword evidence="6" id="KW-0156">Chromatin regulator</keyword>
<evidence type="ECO:0000256" key="11">
    <source>
        <dbReference type="ARBA" id="ARBA00023163"/>
    </source>
</evidence>
<evidence type="ECO:0000256" key="10">
    <source>
        <dbReference type="ARBA" id="ARBA00023015"/>
    </source>
</evidence>
<dbReference type="Gene3D" id="2.60.120.650">
    <property type="entry name" value="Cupin"/>
    <property type="match status" value="1"/>
</dbReference>
<evidence type="ECO:0000256" key="8">
    <source>
        <dbReference type="ARBA" id="ARBA00023002"/>
    </source>
</evidence>
<keyword evidence="4" id="KW-0479">Metal-binding</keyword>
<dbReference type="PROSITE" id="PS51183">
    <property type="entry name" value="JMJN"/>
    <property type="match status" value="1"/>
</dbReference>
<dbReference type="Pfam" id="PF02375">
    <property type="entry name" value="JmjN"/>
    <property type="match status" value="1"/>
</dbReference>
<dbReference type="GO" id="GO:0051864">
    <property type="term" value="F:histone H3K36 demethylase activity"/>
    <property type="evidence" value="ECO:0007669"/>
    <property type="project" value="TreeGrafter"/>
</dbReference>
<comment type="similarity">
    <text evidence="2">Belongs to the JHDM3 histone demethylase family.</text>
</comment>
<dbReference type="InterPro" id="IPR003347">
    <property type="entry name" value="JmjC_dom"/>
</dbReference>
<keyword evidence="9" id="KW-0408">Iron</keyword>